<dbReference type="Pfam" id="PF13962">
    <property type="entry name" value="PGG"/>
    <property type="match status" value="1"/>
</dbReference>
<dbReference type="AlphaFoldDB" id="A0A445LUM2"/>
<evidence type="ECO:0000256" key="2">
    <source>
        <dbReference type="SAM" id="Phobius"/>
    </source>
</evidence>
<feature type="transmembrane region" description="Helical" evidence="2">
    <location>
        <begin position="507"/>
        <end position="527"/>
    </location>
</feature>
<proteinExistence type="predicted"/>
<sequence>MGAEVSTFLSREVVPENLAMARFISEGNWEKVIEMYENNPTSHIHTIEEYQGTALHVAVDMDEVDVAQYLLRAILKPQEISKNEKIKALEKGNEDGDTPLHYAASRDITKMCVEIIGRENERMYLASRKNKHGETPLFQAAINGRKEAFAYLSNISDNSAPLQDLVGNDGDTILHCAIRNEYFDLAVIILHYYDFLSIFMNKDGEYPLHVLATRPSAFKSSTYLSFWERILYPCIHVEQLDARSSMEALLEKTKNHHNSDEVNYPKNYTVLIAVFTLLKDQFFTILCGIGKLRMQRKNQGDLENLSNRIGLGTRQVGFLPPNHQTILQFVKYHFVLILGLLGQGETSDLGWLKKEKEGKNTEVDEKILPLSGPSDTIGKKNDVEAAEKKNNDKRETAFFVAARNGIVEMVNEILSQKPMVIRETNSWGDNVLHVAVRNRKSLVVKSLETKLRRKRQLWHEWLRETSESCSVVAALVAGASFATAATIPGGTDDKGKPHLEDYPTFEAFVIASLIGLCFSVTGLIMFLTILTSRKLHRDFRKDLPRKLLFGLSSLFVSIVALLVSFCTGHSFLFTHEYKMLILPIYVATCLPVTFYAVAQLPLYFDLLTAILVTVPRATDEGDSL</sequence>
<feature type="domain" description="PGG" evidence="3">
    <location>
        <begin position="460"/>
        <end position="570"/>
    </location>
</feature>
<dbReference type="PANTHER" id="PTHR24177">
    <property type="entry name" value="CASKIN"/>
    <property type="match status" value="1"/>
</dbReference>
<keyword evidence="5" id="KW-1185">Reference proteome</keyword>
<organism evidence="4 5">
    <name type="scientific">Glycine soja</name>
    <name type="common">Wild soybean</name>
    <dbReference type="NCBI Taxonomy" id="3848"/>
    <lineage>
        <taxon>Eukaryota</taxon>
        <taxon>Viridiplantae</taxon>
        <taxon>Streptophyta</taxon>
        <taxon>Embryophyta</taxon>
        <taxon>Tracheophyta</taxon>
        <taxon>Spermatophyta</taxon>
        <taxon>Magnoliopsida</taxon>
        <taxon>eudicotyledons</taxon>
        <taxon>Gunneridae</taxon>
        <taxon>Pentapetalae</taxon>
        <taxon>rosids</taxon>
        <taxon>fabids</taxon>
        <taxon>Fabales</taxon>
        <taxon>Fabaceae</taxon>
        <taxon>Papilionoideae</taxon>
        <taxon>50 kb inversion clade</taxon>
        <taxon>NPAAA clade</taxon>
        <taxon>indigoferoid/millettioid clade</taxon>
        <taxon>Phaseoleae</taxon>
        <taxon>Glycine</taxon>
        <taxon>Glycine subgen. Soja</taxon>
    </lineage>
</organism>
<dbReference type="InterPro" id="IPR002110">
    <property type="entry name" value="Ankyrin_rpt"/>
</dbReference>
<dbReference type="GO" id="GO:0005886">
    <property type="term" value="C:plasma membrane"/>
    <property type="evidence" value="ECO:0007669"/>
    <property type="project" value="UniProtKB-SubCell"/>
</dbReference>
<dbReference type="SUPFAM" id="SSF48403">
    <property type="entry name" value="Ankyrin repeat"/>
    <property type="match status" value="1"/>
</dbReference>
<keyword evidence="2" id="KW-0812">Transmembrane</keyword>
<dbReference type="EMBL" id="QZWG01000002">
    <property type="protein sequence ID" value="RZC26903.1"/>
    <property type="molecule type" value="Genomic_DNA"/>
</dbReference>
<dbReference type="PANTHER" id="PTHR24177:SF187">
    <property type="entry name" value="ANKYRIN REPEAT PROTEIN"/>
    <property type="match status" value="1"/>
</dbReference>
<name>A0A445LUM2_GLYSO</name>
<feature type="transmembrane region" description="Helical" evidence="2">
    <location>
        <begin position="579"/>
        <end position="598"/>
    </location>
</feature>
<gene>
    <name evidence="4" type="ORF">D0Y65_005196</name>
</gene>
<dbReference type="InterPro" id="IPR036770">
    <property type="entry name" value="Ankyrin_rpt-contain_sf"/>
</dbReference>
<protein>
    <recommendedName>
        <fullName evidence="3">PGG domain-containing protein</fullName>
    </recommendedName>
</protein>
<feature type="transmembrane region" description="Helical" evidence="2">
    <location>
        <begin position="469"/>
        <end position="487"/>
    </location>
</feature>
<dbReference type="Proteomes" id="UP000289340">
    <property type="component" value="Chromosome 2"/>
</dbReference>
<keyword evidence="2" id="KW-1133">Transmembrane helix</keyword>
<comment type="caution">
    <text evidence="4">The sequence shown here is derived from an EMBL/GenBank/DDBJ whole genome shotgun (WGS) entry which is preliminary data.</text>
</comment>
<feature type="transmembrane region" description="Helical" evidence="2">
    <location>
        <begin position="547"/>
        <end position="573"/>
    </location>
</feature>
<accession>A0A445LUM2</accession>
<dbReference type="SMART" id="SM00248">
    <property type="entry name" value="ANK"/>
    <property type="match status" value="6"/>
</dbReference>
<reference evidence="4 5" key="1">
    <citation type="submission" date="2018-09" db="EMBL/GenBank/DDBJ databases">
        <title>A high-quality reference genome of wild soybean provides a powerful tool to mine soybean genomes.</title>
        <authorList>
            <person name="Xie M."/>
            <person name="Chung C.Y.L."/>
            <person name="Li M.-W."/>
            <person name="Wong F.-L."/>
            <person name="Chan T.-F."/>
            <person name="Lam H.-M."/>
        </authorList>
    </citation>
    <scope>NUCLEOTIDE SEQUENCE [LARGE SCALE GENOMIC DNA]</scope>
    <source>
        <strain evidence="5">cv. W05</strain>
        <tissue evidence="4">Hypocotyl of etiolated seedlings</tissue>
    </source>
</reference>
<dbReference type="Pfam" id="PF12796">
    <property type="entry name" value="Ank_2"/>
    <property type="match status" value="1"/>
</dbReference>
<evidence type="ECO:0000259" key="3">
    <source>
        <dbReference type="Pfam" id="PF13962"/>
    </source>
</evidence>
<dbReference type="InterPro" id="IPR026961">
    <property type="entry name" value="PGG_dom"/>
</dbReference>
<keyword evidence="2" id="KW-0472">Membrane</keyword>
<evidence type="ECO:0000313" key="5">
    <source>
        <dbReference type="Proteomes" id="UP000289340"/>
    </source>
</evidence>
<feature type="transmembrane region" description="Helical" evidence="2">
    <location>
        <begin position="268"/>
        <end position="289"/>
    </location>
</feature>
<dbReference type="Gene3D" id="1.25.40.20">
    <property type="entry name" value="Ankyrin repeat-containing domain"/>
    <property type="match status" value="2"/>
</dbReference>
<evidence type="ECO:0000313" key="4">
    <source>
        <dbReference type="EMBL" id="RZC26903.1"/>
    </source>
</evidence>
<evidence type="ECO:0000256" key="1">
    <source>
        <dbReference type="ARBA" id="ARBA00004413"/>
    </source>
</evidence>
<comment type="subcellular location">
    <subcellularLocation>
        <location evidence="1">Cell membrane</location>
        <topology evidence="1">Peripheral membrane protein</topology>
        <orientation evidence="1">Cytoplasmic side</orientation>
    </subcellularLocation>
</comment>